<feature type="compositionally biased region" description="Acidic residues" evidence="1">
    <location>
        <begin position="151"/>
        <end position="163"/>
    </location>
</feature>
<feature type="region of interest" description="Disordered" evidence="1">
    <location>
        <begin position="84"/>
        <end position="114"/>
    </location>
</feature>
<reference evidence="3 4" key="1">
    <citation type="submission" date="2009-11" db="EMBL/GenBank/DDBJ databases">
        <title>Annotation of Allomyces macrogynus ATCC 38327.</title>
        <authorList>
            <consortium name="The Broad Institute Genome Sequencing Platform"/>
            <person name="Russ C."/>
            <person name="Cuomo C."/>
            <person name="Burger G."/>
            <person name="Gray M.W."/>
            <person name="Holland P.W.H."/>
            <person name="King N."/>
            <person name="Lang F.B.F."/>
            <person name="Roger A.J."/>
            <person name="Ruiz-Trillo I."/>
            <person name="Young S.K."/>
            <person name="Zeng Q."/>
            <person name="Gargeya S."/>
            <person name="Fitzgerald M."/>
            <person name="Haas B."/>
            <person name="Abouelleil A."/>
            <person name="Alvarado L."/>
            <person name="Arachchi H.M."/>
            <person name="Berlin A."/>
            <person name="Chapman S.B."/>
            <person name="Gearin G."/>
            <person name="Goldberg J."/>
            <person name="Griggs A."/>
            <person name="Gujja S."/>
            <person name="Hansen M."/>
            <person name="Heiman D."/>
            <person name="Howarth C."/>
            <person name="Larimer J."/>
            <person name="Lui A."/>
            <person name="MacDonald P.J.P."/>
            <person name="McCowen C."/>
            <person name="Montmayeur A."/>
            <person name="Murphy C."/>
            <person name="Neiman D."/>
            <person name="Pearson M."/>
            <person name="Priest M."/>
            <person name="Roberts A."/>
            <person name="Saif S."/>
            <person name="Shea T."/>
            <person name="Sisk P."/>
            <person name="Stolte C."/>
            <person name="Sykes S."/>
            <person name="Wortman J."/>
            <person name="Nusbaum C."/>
            <person name="Birren B."/>
        </authorList>
    </citation>
    <scope>NUCLEOTIDE SEQUENCE [LARGE SCALE GENOMIC DNA]</scope>
    <source>
        <strain evidence="3 4">ATCC 38327</strain>
    </source>
</reference>
<gene>
    <name evidence="3" type="ORF">AMAG_15002</name>
</gene>
<evidence type="ECO:0000256" key="1">
    <source>
        <dbReference type="SAM" id="MobiDB-lite"/>
    </source>
</evidence>
<reference evidence="4" key="2">
    <citation type="submission" date="2009-11" db="EMBL/GenBank/DDBJ databases">
        <title>The Genome Sequence of Allomyces macrogynus strain ATCC 38327.</title>
        <authorList>
            <consortium name="The Broad Institute Genome Sequencing Platform"/>
            <person name="Russ C."/>
            <person name="Cuomo C."/>
            <person name="Shea T."/>
            <person name="Young S.K."/>
            <person name="Zeng Q."/>
            <person name="Koehrsen M."/>
            <person name="Haas B."/>
            <person name="Borodovsky M."/>
            <person name="Guigo R."/>
            <person name="Alvarado L."/>
            <person name="Berlin A."/>
            <person name="Borenstein D."/>
            <person name="Chen Z."/>
            <person name="Engels R."/>
            <person name="Freedman E."/>
            <person name="Gellesch M."/>
            <person name="Goldberg J."/>
            <person name="Griggs A."/>
            <person name="Gujja S."/>
            <person name="Heiman D."/>
            <person name="Hepburn T."/>
            <person name="Howarth C."/>
            <person name="Jen D."/>
            <person name="Larson L."/>
            <person name="Lewis B."/>
            <person name="Mehta T."/>
            <person name="Park D."/>
            <person name="Pearson M."/>
            <person name="Roberts A."/>
            <person name="Saif S."/>
            <person name="Shenoy N."/>
            <person name="Sisk P."/>
            <person name="Stolte C."/>
            <person name="Sykes S."/>
            <person name="Walk T."/>
            <person name="White J."/>
            <person name="Yandava C."/>
            <person name="Burger G."/>
            <person name="Gray M.W."/>
            <person name="Holland P.W.H."/>
            <person name="King N."/>
            <person name="Lang F.B.F."/>
            <person name="Roger A.J."/>
            <person name="Ruiz-Trillo I."/>
            <person name="Lander E."/>
            <person name="Nusbaum C."/>
        </authorList>
    </citation>
    <scope>NUCLEOTIDE SEQUENCE [LARGE SCALE GENOMIC DNA]</scope>
    <source>
        <strain evidence="4">ATCC 38327</strain>
    </source>
</reference>
<organism evidence="3 4">
    <name type="scientific">Allomyces macrogynus (strain ATCC 38327)</name>
    <name type="common">Allomyces javanicus var. macrogynus</name>
    <dbReference type="NCBI Taxonomy" id="578462"/>
    <lineage>
        <taxon>Eukaryota</taxon>
        <taxon>Fungi</taxon>
        <taxon>Fungi incertae sedis</taxon>
        <taxon>Blastocladiomycota</taxon>
        <taxon>Blastocladiomycetes</taxon>
        <taxon>Blastocladiales</taxon>
        <taxon>Blastocladiaceae</taxon>
        <taxon>Allomyces</taxon>
    </lineage>
</organism>
<feature type="compositionally biased region" description="Low complexity" evidence="1">
    <location>
        <begin position="164"/>
        <end position="175"/>
    </location>
</feature>
<feature type="region of interest" description="Disordered" evidence="1">
    <location>
        <begin position="138"/>
        <end position="199"/>
    </location>
</feature>
<evidence type="ECO:0000313" key="4">
    <source>
        <dbReference type="Proteomes" id="UP000054350"/>
    </source>
</evidence>
<feature type="compositionally biased region" description="Basic and acidic residues" evidence="1">
    <location>
        <begin position="19"/>
        <end position="28"/>
    </location>
</feature>
<keyword evidence="4" id="KW-1185">Reference proteome</keyword>
<proteinExistence type="predicted"/>
<evidence type="ECO:0000256" key="2">
    <source>
        <dbReference type="SAM" id="Phobius"/>
    </source>
</evidence>
<feature type="transmembrane region" description="Helical" evidence="2">
    <location>
        <begin position="38"/>
        <end position="60"/>
    </location>
</feature>
<dbReference type="Proteomes" id="UP000054350">
    <property type="component" value="Unassembled WGS sequence"/>
</dbReference>
<name>A0A0L0T872_ALLM3</name>
<keyword evidence="2" id="KW-0812">Transmembrane</keyword>
<accession>A0A0L0T872</accession>
<dbReference type="VEuPathDB" id="FungiDB:AMAG_15002"/>
<sequence length="199" mass="20651">MARTLQQSGKPKPKKLPKRERDAQRAAAQRAHELGRKYLIPALVAIPIALFAVFLALYGWGGTPAAPLIRMETSTGDAMQAPPVVVPPSAAAEGSDDAPSEESPASRMTSEQTEQLARMMMEQLAKFAGAGNPDLKLTFNDKEVRVGDLVGDAEGDGEGEPAEDGAASNAADAAPTRGDSQAGGEPAAAADGDDDVDLE</sequence>
<dbReference type="EMBL" id="GG745368">
    <property type="protein sequence ID" value="KNE70906.1"/>
    <property type="molecule type" value="Genomic_DNA"/>
</dbReference>
<keyword evidence="2" id="KW-0472">Membrane</keyword>
<protein>
    <submittedName>
        <fullName evidence="3">Uncharacterized protein</fullName>
    </submittedName>
</protein>
<dbReference type="OrthoDB" id="5586383at2759"/>
<feature type="region of interest" description="Disordered" evidence="1">
    <location>
        <begin position="1"/>
        <end position="28"/>
    </location>
</feature>
<evidence type="ECO:0000313" key="3">
    <source>
        <dbReference type="EMBL" id="KNE70906.1"/>
    </source>
</evidence>
<dbReference type="AlphaFoldDB" id="A0A0L0T872"/>
<keyword evidence="2" id="KW-1133">Transmembrane helix</keyword>